<dbReference type="EMBL" id="MNBE01000598">
    <property type="protein sequence ID" value="OKP06357.1"/>
    <property type="molecule type" value="Genomic_DNA"/>
</dbReference>
<sequence length="73" mass="8356">MCQQLVETIEHLCHHRVDCPGTIREWKGCNNCGIIKEKAHLGKLTKRYPCPDCIANGVWVKKNGKWDKVKPKA</sequence>
<evidence type="ECO:0000313" key="1">
    <source>
        <dbReference type="EMBL" id="OKP06357.1"/>
    </source>
</evidence>
<name>A0A1Q5U1L6_9EURO</name>
<reference evidence="1 2" key="1">
    <citation type="submission" date="2016-10" db="EMBL/GenBank/DDBJ databases">
        <title>Genome sequence of the ascomycete fungus Penicillium subrubescens.</title>
        <authorList>
            <person name="De Vries R.P."/>
            <person name="Peng M."/>
            <person name="Dilokpimol A."/>
            <person name="Hilden K."/>
            <person name="Makela M.R."/>
            <person name="Grigoriev I."/>
            <person name="Riley R."/>
            <person name="Granchi Z."/>
        </authorList>
    </citation>
    <scope>NUCLEOTIDE SEQUENCE [LARGE SCALE GENOMIC DNA]</scope>
    <source>
        <strain evidence="1 2">CBS 132785</strain>
    </source>
</reference>
<keyword evidence="2" id="KW-1185">Reference proteome</keyword>
<proteinExistence type="predicted"/>
<organism evidence="1 2">
    <name type="scientific">Penicillium subrubescens</name>
    <dbReference type="NCBI Taxonomy" id="1316194"/>
    <lineage>
        <taxon>Eukaryota</taxon>
        <taxon>Fungi</taxon>
        <taxon>Dikarya</taxon>
        <taxon>Ascomycota</taxon>
        <taxon>Pezizomycotina</taxon>
        <taxon>Eurotiomycetes</taxon>
        <taxon>Eurotiomycetidae</taxon>
        <taxon>Eurotiales</taxon>
        <taxon>Aspergillaceae</taxon>
        <taxon>Penicillium</taxon>
    </lineage>
</organism>
<protein>
    <submittedName>
        <fullName evidence="1">Uncharacterized protein</fullName>
    </submittedName>
</protein>
<accession>A0A1Q5U1L6</accession>
<dbReference type="Proteomes" id="UP000186955">
    <property type="component" value="Unassembled WGS sequence"/>
</dbReference>
<gene>
    <name evidence="1" type="ORF">PENSUB_6347</name>
</gene>
<evidence type="ECO:0000313" key="2">
    <source>
        <dbReference type="Proteomes" id="UP000186955"/>
    </source>
</evidence>
<dbReference type="OrthoDB" id="4518796at2759"/>
<comment type="caution">
    <text evidence="1">The sequence shown here is derived from an EMBL/GenBank/DDBJ whole genome shotgun (WGS) entry which is preliminary data.</text>
</comment>
<dbReference type="AlphaFoldDB" id="A0A1Q5U1L6"/>